<feature type="region of interest" description="Disordered" evidence="1">
    <location>
        <begin position="31"/>
        <end position="53"/>
    </location>
</feature>
<feature type="domain" description="VQ" evidence="2">
    <location>
        <begin position="53"/>
        <end position="79"/>
    </location>
</feature>
<accession>A0ABD1KZ41</accession>
<evidence type="ECO:0000259" key="2">
    <source>
        <dbReference type="Pfam" id="PF05678"/>
    </source>
</evidence>
<evidence type="ECO:0000313" key="4">
    <source>
        <dbReference type="Proteomes" id="UP001603857"/>
    </source>
</evidence>
<keyword evidence="4" id="KW-1185">Reference proteome</keyword>
<dbReference type="InterPro" id="IPR039609">
    <property type="entry name" value="VQ_15/22"/>
</dbReference>
<dbReference type="Proteomes" id="UP001603857">
    <property type="component" value="Unassembled WGS sequence"/>
</dbReference>
<protein>
    <recommendedName>
        <fullName evidence="2">VQ domain-containing protein</fullName>
    </recommendedName>
</protein>
<dbReference type="Pfam" id="PF05678">
    <property type="entry name" value="VQ"/>
    <property type="match status" value="1"/>
</dbReference>
<dbReference type="EMBL" id="JBGMDY010000011">
    <property type="protein sequence ID" value="KAL2316524.1"/>
    <property type="molecule type" value="Genomic_DNA"/>
</dbReference>
<organism evidence="3 4">
    <name type="scientific">Flemingia macrophylla</name>
    <dbReference type="NCBI Taxonomy" id="520843"/>
    <lineage>
        <taxon>Eukaryota</taxon>
        <taxon>Viridiplantae</taxon>
        <taxon>Streptophyta</taxon>
        <taxon>Embryophyta</taxon>
        <taxon>Tracheophyta</taxon>
        <taxon>Spermatophyta</taxon>
        <taxon>Magnoliopsida</taxon>
        <taxon>eudicotyledons</taxon>
        <taxon>Gunneridae</taxon>
        <taxon>Pentapetalae</taxon>
        <taxon>rosids</taxon>
        <taxon>fabids</taxon>
        <taxon>Fabales</taxon>
        <taxon>Fabaceae</taxon>
        <taxon>Papilionoideae</taxon>
        <taxon>50 kb inversion clade</taxon>
        <taxon>NPAAA clade</taxon>
        <taxon>indigoferoid/millettioid clade</taxon>
        <taxon>Phaseoleae</taxon>
        <taxon>Flemingia</taxon>
    </lineage>
</organism>
<dbReference type="PANTHER" id="PTHR33179:SF29">
    <property type="entry name" value="OS06G0666400 PROTEIN"/>
    <property type="match status" value="1"/>
</dbReference>
<dbReference type="InterPro" id="IPR008889">
    <property type="entry name" value="VQ"/>
</dbReference>
<gene>
    <name evidence="3" type="ORF">Fmac_030400</name>
</gene>
<name>A0ABD1KZ41_9FABA</name>
<evidence type="ECO:0000256" key="1">
    <source>
        <dbReference type="SAM" id="MobiDB-lite"/>
    </source>
</evidence>
<sequence>MSGPMPNDWLNFHQQTSSVSEATTVTVTTTAQLSPEGRVSKPIRRRSRASRRTPTTLLNTDTTNFRAMVQQFTGAPSAPQLFGPPAVPVNPNGGLMLAPSHHLYQQQHYTYAEGGENYFFERTTTAPNGGTGSQISSKDRHLAQRYNASMMSVITHYGRNFANSMEASE</sequence>
<feature type="compositionally biased region" description="Basic residues" evidence="1">
    <location>
        <begin position="41"/>
        <end position="51"/>
    </location>
</feature>
<reference evidence="3 4" key="1">
    <citation type="submission" date="2024-08" db="EMBL/GenBank/DDBJ databases">
        <title>Insights into the chromosomal genome structure of Flemingia macrophylla.</title>
        <authorList>
            <person name="Ding Y."/>
            <person name="Zhao Y."/>
            <person name="Bi W."/>
            <person name="Wu M."/>
            <person name="Zhao G."/>
            <person name="Gong Y."/>
            <person name="Li W."/>
            <person name="Zhang P."/>
        </authorList>
    </citation>
    <scope>NUCLEOTIDE SEQUENCE [LARGE SCALE GENOMIC DNA]</scope>
    <source>
        <strain evidence="3">DYQJB</strain>
        <tissue evidence="3">Leaf</tissue>
    </source>
</reference>
<proteinExistence type="predicted"/>
<dbReference type="AlphaFoldDB" id="A0ABD1KZ41"/>
<evidence type="ECO:0000313" key="3">
    <source>
        <dbReference type="EMBL" id="KAL2316524.1"/>
    </source>
</evidence>
<comment type="caution">
    <text evidence="3">The sequence shown here is derived from an EMBL/GenBank/DDBJ whole genome shotgun (WGS) entry which is preliminary data.</text>
</comment>
<dbReference type="PANTHER" id="PTHR33179">
    <property type="entry name" value="VQ MOTIF-CONTAINING PROTEIN"/>
    <property type="match status" value="1"/>
</dbReference>